<accession>A0ABW7ZVY7</accession>
<evidence type="ECO:0000313" key="4">
    <source>
        <dbReference type="Proteomes" id="UP001612928"/>
    </source>
</evidence>
<dbReference type="CDD" id="cd00093">
    <property type="entry name" value="HTH_XRE"/>
    <property type="match status" value="1"/>
</dbReference>
<comment type="caution">
    <text evidence="3">The sequence shown here is derived from an EMBL/GenBank/DDBJ whole genome shotgun (WGS) entry which is preliminary data.</text>
</comment>
<dbReference type="EMBL" id="JBITMB010000001">
    <property type="protein sequence ID" value="MFI7438706.1"/>
    <property type="molecule type" value="Genomic_DNA"/>
</dbReference>
<name>A0ABW7ZVY7_9ACTN</name>
<organism evidence="3 4">
    <name type="scientific">Nonomuraea indica</name>
    <dbReference type="NCBI Taxonomy" id="1581193"/>
    <lineage>
        <taxon>Bacteria</taxon>
        <taxon>Bacillati</taxon>
        <taxon>Actinomycetota</taxon>
        <taxon>Actinomycetes</taxon>
        <taxon>Streptosporangiales</taxon>
        <taxon>Streptosporangiaceae</taxon>
        <taxon>Nonomuraea</taxon>
    </lineage>
</organism>
<proteinExistence type="predicted"/>
<keyword evidence="1" id="KW-1133">Transmembrane helix</keyword>
<dbReference type="Pfam" id="PF13560">
    <property type="entry name" value="HTH_31"/>
    <property type="match status" value="1"/>
</dbReference>
<sequence length="143" mass="15440">MVDVRGHWRKTKKGWTWVREHTRQAPRTAKTGAGVGVLIVMAALFIGPNIHASDPTQVGATSAPTPPITAHATLAQALSEARQHAGFSIVGASQQAGISSSRISEIERGLVKPTADEIDVLSRTYRLTIDEWAHMVTLLEKVP</sequence>
<evidence type="ECO:0000259" key="2">
    <source>
        <dbReference type="PROSITE" id="PS50943"/>
    </source>
</evidence>
<evidence type="ECO:0000256" key="1">
    <source>
        <dbReference type="SAM" id="Phobius"/>
    </source>
</evidence>
<dbReference type="RefSeq" id="WP_397018230.1">
    <property type="nucleotide sequence ID" value="NZ_JBITMB010000001.1"/>
</dbReference>
<dbReference type="PROSITE" id="PS50943">
    <property type="entry name" value="HTH_CROC1"/>
    <property type="match status" value="1"/>
</dbReference>
<evidence type="ECO:0000313" key="3">
    <source>
        <dbReference type="EMBL" id="MFI7438706.1"/>
    </source>
</evidence>
<keyword evidence="1" id="KW-0812">Transmembrane</keyword>
<feature type="domain" description="HTH cro/C1-type" evidence="2">
    <location>
        <begin position="78"/>
        <end position="132"/>
    </location>
</feature>
<gene>
    <name evidence="3" type="ORF">ACIBP5_01925</name>
</gene>
<dbReference type="SMART" id="SM00530">
    <property type="entry name" value="HTH_XRE"/>
    <property type="match status" value="1"/>
</dbReference>
<dbReference type="Proteomes" id="UP001612928">
    <property type="component" value="Unassembled WGS sequence"/>
</dbReference>
<dbReference type="SUPFAM" id="SSF47413">
    <property type="entry name" value="lambda repressor-like DNA-binding domains"/>
    <property type="match status" value="1"/>
</dbReference>
<dbReference type="Gene3D" id="1.10.260.40">
    <property type="entry name" value="lambda repressor-like DNA-binding domains"/>
    <property type="match status" value="1"/>
</dbReference>
<dbReference type="InterPro" id="IPR010982">
    <property type="entry name" value="Lambda_DNA-bd_dom_sf"/>
</dbReference>
<keyword evidence="1" id="KW-0472">Membrane</keyword>
<protein>
    <submittedName>
        <fullName evidence="3">Helix-turn-helix domain-containing protein</fullName>
    </submittedName>
</protein>
<reference evidence="3 4" key="1">
    <citation type="submission" date="2024-10" db="EMBL/GenBank/DDBJ databases">
        <title>The Natural Products Discovery Center: Release of the First 8490 Sequenced Strains for Exploring Actinobacteria Biosynthetic Diversity.</title>
        <authorList>
            <person name="Kalkreuter E."/>
            <person name="Kautsar S.A."/>
            <person name="Yang D."/>
            <person name="Bader C.D."/>
            <person name="Teijaro C.N."/>
            <person name="Fluegel L."/>
            <person name="Davis C.M."/>
            <person name="Simpson J.R."/>
            <person name="Lauterbach L."/>
            <person name="Steele A.D."/>
            <person name="Gui C."/>
            <person name="Meng S."/>
            <person name="Li G."/>
            <person name="Viehrig K."/>
            <person name="Ye F."/>
            <person name="Su P."/>
            <person name="Kiefer A.F."/>
            <person name="Nichols A."/>
            <person name="Cepeda A.J."/>
            <person name="Yan W."/>
            <person name="Fan B."/>
            <person name="Jiang Y."/>
            <person name="Adhikari A."/>
            <person name="Zheng C.-J."/>
            <person name="Schuster L."/>
            <person name="Cowan T.M."/>
            <person name="Smanski M.J."/>
            <person name="Chevrette M.G."/>
            <person name="De Carvalho L.P.S."/>
            <person name="Shen B."/>
        </authorList>
    </citation>
    <scope>NUCLEOTIDE SEQUENCE [LARGE SCALE GENOMIC DNA]</scope>
    <source>
        <strain evidence="3 4">NPDC049503</strain>
    </source>
</reference>
<keyword evidence="4" id="KW-1185">Reference proteome</keyword>
<dbReference type="InterPro" id="IPR001387">
    <property type="entry name" value="Cro/C1-type_HTH"/>
</dbReference>
<feature type="transmembrane region" description="Helical" evidence="1">
    <location>
        <begin position="29"/>
        <end position="47"/>
    </location>
</feature>